<evidence type="ECO:0000313" key="2">
    <source>
        <dbReference type="Proteomes" id="UP000306402"/>
    </source>
</evidence>
<evidence type="ECO:0000313" key="1">
    <source>
        <dbReference type="EMBL" id="TLV03099.1"/>
    </source>
</evidence>
<sequence length="92" mass="10137">MRRVESPVSVKAGPSIKERLLIRFIKSRAIVGKNWRGVLAARDPFFNTKLGSDYLTSVAQAVSDRSRGNVDRIERVTIALEKAAGIKSTPIV</sequence>
<dbReference type="OrthoDB" id="961087at2"/>
<accession>A0A5R9L421</accession>
<reference evidence="1 2" key="1">
    <citation type="submission" date="2019-05" db="EMBL/GenBank/DDBJ databases">
        <authorList>
            <person name="Qu J.-H."/>
        </authorList>
    </citation>
    <scope>NUCLEOTIDE SEQUENCE [LARGE SCALE GENOMIC DNA]</scope>
    <source>
        <strain evidence="1 2">T17</strain>
    </source>
</reference>
<dbReference type="EMBL" id="VCEJ01000002">
    <property type="protein sequence ID" value="TLV03099.1"/>
    <property type="molecule type" value="Genomic_DNA"/>
</dbReference>
<comment type="caution">
    <text evidence="1">The sequence shown here is derived from an EMBL/GenBank/DDBJ whole genome shotgun (WGS) entry which is preliminary data.</text>
</comment>
<gene>
    <name evidence="1" type="ORF">FEN17_05665</name>
</gene>
<protein>
    <submittedName>
        <fullName evidence="1">Uncharacterized protein</fullName>
    </submittedName>
</protein>
<dbReference type="RefSeq" id="WP_138364306.1">
    <property type="nucleotide sequence ID" value="NZ_VCEJ01000002.1"/>
</dbReference>
<dbReference type="Proteomes" id="UP000306402">
    <property type="component" value="Unassembled WGS sequence"/>
</dbReference>
<proteinExistence type="predicted"/>
<keyword evidence="2" id="KW-1185">Reference proteome</keyword>
<name>A0A5R9L421_9BACT</name>
<organism evidence="1 2">
    <name type="scientific">Dyadobacter luticola</name>
    <dbReference type="NCBI Taxonomy" id="1979387"/>
    <lineage>
        <taxon>Bacteria</taxon>
        <taxon>Pseudomonadati</taxon>
        <taxon>Bacteroidota</taxon>
        <taxon>Cytophagia</taxon>
        <taxon>Cytophagales</taxon>
        <taxon>Spirosomataceae</taxon>
        <taxon>Dyadobacter</taxon>
    </lineage>
</organism>
<dbReference type="AlphaFoldDB" id="A0A5R9L421"/>